<keyword evidence="1" id="KW-0444">Lipid biosynthesis</keyword>
<keyword evidence="2" id="KW-0378">Hydrolase</keyword>
<dbReference type="PANTHER" id="PTHR38764:SF1">
    <property type="entry name" value="ACYL CARRIER PROTEIN PHOSPHODIESTERASE"/>
    <property type="match status" value="1"/>
</dbReference>
<dbReference type="GO" id="GO:0008770">
    <property type="term" value="F:[acyl-carrier-protein] phosphodiesterase activity"/>
    <property type="evidence" value="ECO:0007669"/>
    <property type="project" value="InterPro"/>
</dbReference>
<evidence type="ECO:0000313" key="5">
    <source>
        <dbReference type="EMBL" id="GFE78894.1"/>
    </source>
</evidence>
<accession>A0A829Y6K9</accession>
<dbReference type="RefSeq" id="WP_161810734.1">
    <property type="nucleotide sequence ID" value="NZ_BLJN01000001.1"/>
</dbReference>
<reference evidence="6" key="1">
    <citation type="submission" date="2020-01" db="EMBL/GenBank/DDBJ databases">
        <title>'Steroidobacter agaridevorans' sp. nov., agar-degrading bacteria isolated from rhizosphere soils.</title>
        <authorList>
            <person name="Ikenaga M."/>
            <person name="Kataoka M."/>
            <person name="Murouchi A."/>
            <person name="Katsuragi S."/>
            <person name="Sakai M."/>
        </authorList>
    </citation>
    <scope>NUCLEOTIDE SEQUENCE [LARGE SCALE GENOMIC DNA]</scope>
    <source>
        <strain evidence="6">YU21-B</strain>
    </source>
</reference>
<keyword evidence="6" id="KW-1185">Reference proteome</keyword>
<sequence length="195" mass="22414">MNWLAHVFLSEPDVEFRLGNLLADIVRGEELRRMSAGFQRGAQKHKQIDAFTDSHPLVKRSRSRVSPEFRRFSGVLVDVFYDHLLATRWDRYSPIVLDAFTAKFYADIESSKLELPASARVTLDRIIRHDLLGSYRRIEGVERSLRRLSAYLSSRWNREFALEKGVADLIAHRAGFDADFAEFFPQLQAAAAART</sequence>
<keyword evidence="4" id="KW-0276">Fatty acid metabolism</keyword>
<evidence type="ECO:0000256" key="2">
    <source>
        <dbReference type="ARBA" id="ARBA00022801"/>
    </source>
</evidence>
<dbReference type="EMBL" id="BLJN01000001">
    <property type="protein sequence ID" value="GFE78894.1"/>
    <property type="molecule type" value="Genomic_DNA"/>
</dbReference>
<evidence type="ECO:0000256" key="1">
    <source>
        <dbReference type="ARBA" id="ARBA00022516"/>
    </source>
</evidence>
<dbReference type="GO" id="GO:0006633">
    <property type="term" value="P:fatty acid biosynthetic process"/>
    <property type="evidence" value="ECO:0007669"/>
    <property type="project" value="UniProtKB-KW"/>
</dbReference>
<evidence type="ECO:0000256" key="3">
    <source>
        <dbReference type="ARBA" id="ARBA00023098"/>
    </source>
</evidence>
<dbReference type="InterPro" id="IPR007431">
    <property type="entry name" value="ACP_PD"/>
</dbReference>
<organism evidence="5 6">
    <name type="scientific">Steroidobacter agaridevorans</name>
    <dbReference type="NCBI Taxonomy" id="2695856"/>
    <lineage>
        <taxon>Bacteria</taxon>
        <taxon>Pseudomonadati</taxon>
        <taxon>Pseudomonadota</taxon>
        <taxon>Gammaproteobacteria</taxon>
        <taxon>Steroidobacterales</taxon>
        <taxon>Steroidobacteraceae</taxon>
        <taxon>Steroidobacter</taxon>
    </lineage>
</organism>
<gene>
    <name evidence="5" type="ORF">GCM10011487_08940</name>
</gene>
<keyword evidence="3" id="KW-0443">Lipid metabolism</keyword>
<dbReference type="Proteomes" id="UP000445000">
    <property type="component" value="Unassembled WGS sequence"/>
</dbReference>
<comment type="caution">
    <text evidence="5">The sequence shown here is derived from an EMBL/GenBank/DDBJ whole genome shotgun (WGS) entry which is preliminary data.</text>
</comment>
<evidence type="ECO:0000313" key="6">
    <source>
        <dbReference type="Proteomes" id="UP000445000"/>
    </source>
</evidence>
<dbReference type="Pfam" id="PF04336">
    <property type="entry name" value="ACP_PD"/>
    <property type="match status" value="1"/>
</dbReference>
<name>A0A829Y6K9_9GAMM</name>
<dbReference type="PANTHER" id="PTHR38764">
    <property type="entry name" value="ACYL CARRIER PROTEIN PHOSPHODIESTERASE"/>
    <property type="match status" value="1"/>
</dbReference>
<proteinExistence type="predicted"/>
<dbReference type="AlphaFoldDB" id="A0A829Y6K9"/>
<protein>
    <submittedName>
        <fullName evidence="5">ACP phosphodiesterase</fullName>
    </submittedName>
</protein>
<evidence type="ECO:0000256" key="4">
    <source>
        <dbReference type="ARBA" id="ARBA00023160"/>
    </source>
</evidence>
<keyword evidence="4" id="KW-0275">Fatty acid biosynthesis</keyword>